<comment type="catalytic activity">
    <reaction evidence="18">
        <text>L-threonyl-[protein] + ATP = O-phospho-L-threonyl-[protein] + ADP + H(+)</text>
        <dbReference type="Rhea" id="RHEA:46608"/>
        <dbReference type="Rhea" id="RHEA-COMP:11060"/>
        <dbReference type="Rhea" id="RHEA-COMP:11605"/>
        <dbReference type="ChEBI" id="CHEBI:15378"/>
        <dbReference type="ChEBI" id="CHEBI:30013"/>
        <dbReference type="ChEBI" id="CHEBI:30616"/>
        <dbReference type="ChEBI" id="CHEBI:61977"/>
        <dbReference type="ChEBI" id="CHEBI:456216"/>
        <dbReference type="EC" id="2.7.11.1"/>
    </reaction>
</comment>
<keyword evidence="17" id="KW-0325">Glycoprotein</keyword>
<keyword evidence="7" id="KW-0808">Transferase</keyword>
<reference evidence="23 24" key="1">
    <citation type="journal article" date="2017" name="Front. Genet.">
        <title>Draft sequencing of the heterozygous diploid genome of Satsuma (Citrus unshiu Marc.) using a hybrid assembly approach.</title>
        <authorList>
            <person name="Shimizu T."/>
            <person name="Tanizawa Y."/>
            <person name="Mochizuki T."/>
            <person name="Nagasaki H."/>
            <person name="Yoshioka T."/>
            <person name="Toyoda A."/>
            <person name="Fujiyama A."/>
            <person name="Kaminuma E."/>
            <person name="Nakamura Y."/>
        </authorList>
    </citation>
    <scope>NUCLEOTIDE SEQUENCE [LARGE SCALE GENOMIC DNA]</scope>
    <source>
        <strain evidence="24">cv. Miyagawa wase</strain>
    </source>
</reference>
<sequence>MGSTNMNKVVSSLALLILFSLLDFSITVSSDSNEEADALLKWKASLQSHNRSLLPSWTNATTNVSSKICPCAWFGISCSDAGRVINISLRNTGLSGTLSDFSFSSFPQLVHLDLSLNGFLGTIPSQIGNLSKLSYISLQSNQLSGKIPLEVGLLTHLKVLHFQFNQLKLLVLVLEVIKGKHPRDFLCSILSPSLTKDVALDEMLDPRLPTSSCSVQEKLISIMGVAFPCLNESPVSRPTMQTKLMLFSNGKPAFQKPHNRSSPFFWINDATNVSSKINPCSWSGISCNDAGRVVNISLPNVGLNDLSTNKFSGPIPLSFGNLRNLSYLYLYGNSLSGSIPSSLGKLKSLIDLQLNENQLTGHIPPSFSNLTSLSTLRLSKNKLFGSIPDEIGNMRSLSVLCLDQNQFKGVLPPSVSNLTNLKELVLLYNNLSGSIPPSLDIPVLTRLGLGNNHFTGYLPHNICRGGALQYFGVSNNHFQGTIPKSLRNCTRLIRVRLDGNNLTGNISEALGIYPNLTFINLSHNNFYGEISSNWGKCPKLGTLNVSMNNITGGIPREIGNSSQLQALDLSLNHIVGEIPKELGKLNSLTKLILRGNQLTGRIPTEIGSLTELEYLDFSANRFNNSVPESLGNFQKLHYLGLGNNQFVLELPKELEKLVQLSELDASHNLFGGEIPFQICSLKTLEKLNLSHNNLSGSIPHCFEGMREYCIGNGGHGSVYRAELPSGQVVAVKKFHSPLPCDQIADQKEFLTEVKALTETRHRNIVKFYGFCSHARHSFLVYEFLERGSLAAILSSDAAAQELDWSQRMNTIKGVADALSYLHHDCFPPIVHRDLSSKNLLLDLEYEAHVADFGIAKFLKPDSSNWTEFAGTYGYVAPELAYTMKITEKCDVYSFGVLALEVIKGKHPRDFLSSISSSSLNTDIELDEMLDPRLPAPSRSVQEKLISIVKVAFSCLNESPESRPTMKIS</sequence>
<evidence type="ECO:0000256" key="11">
    <source>
        <dbReference type="ARBA" id="ARBA00022741"/>
    </source>
</evidence>
<keyword evidence="4" id="KW-0723">Serine/threonine-protein kinase</keyword>
<feature type="signal peptide" evidence="21">
    <location>
        <begin position="1"/>
        <end position="30"/>
    </location>
</feature>
<dbReference type="FunFam" id="3.30.200.20:FF:000309">
    <property type="entry name" value="Leucine-rich repeat receptor protein kinase MSP1"/>
    <property type="match status" value="1"/>
</dbReference>
<dbReference type="SUPFAM" id="SSF52058">
    <property type="entry name" value="L domain-like"/>
    <property type="match status" value="2"/>
</dbReference>
<proteinExistence type="predicted"/>
<evidence type="ECO:0000256" key="4">
    <source>
        <dbReference type="ARBA" id="ARBA00022527"/>
    </source>
</evidence>
<dbReference type="Pfam" id="PF23598">
    <property type="entry name" value="LRR_14"/>
    <property type="match status" value="1"/>
</dbReference>
<keyword evidence="16" id="KW-0675">Receptor</keyword>
<dbReference type="Pfam" id="PF08263">
    <property type="entry name" value="LRRNT_2"/>
    <property type="match status" value="2"/>
</dbReference>
<keyword evidence="10" id="KW-0677">Repeat</keyword>
<feature type="binding site" evidence="20">
    <location>
        <position position="733"/>
    </location>
    <ligand>
        <name>ATP</name>
        <dbReference type="ChEBI" id="CHEBI:30616"/>
    </ligand>
</feature>
<dbReference type="Pfam" id="PF00560">
    <property type="entry name" value="LRR_1"/>
    <property type="match status" value="8"/>
</dbReference>
<dbReference type="InterPro" id="IPR001611">
    <property type="entry name" value="Leu-rich_rpt"/>
</dbReference>
<dbReference type="GO" id="GO:0009791">
    <property type="term" value="P:post-embryonic development"/>
    <property type="evidence" value="ECO:0007669"/>
    <property type="project" value="UniProtKB-ARBA"/>
</dbReference>
<dbReference type="EMBL" id="BDQV01001413">
    <property type="protein sequence ID" value="GAY32775.1"/>
    <property type="molecule type" value="Genomic_DNA"/>
</dbReference>
<comment type="caution">
    <text evidence="23">The sequence shown here is derived from an EMBL/GenBank/DDBJ whole genome shotgun (WGS) entry which is preliminary data.</text>
</comment>
<dbReference type="InterPro" id="IPR000719">
    <property type="entry name" value="Prot_kinase_dom"/>
</dbReference>
<evidence type="ECO:0000256" key="14">
    <source>
        <dbReference type="ARBA" id="ARBA00022989"/>
    </source>
</evidence>
<evidence type="ECO:0000256" key="1">
    <source>
        <dbReference type="ARBA" id="ARBA00004236"/>
    </source>
</evidence>
<dbReference type="InterPro" id="IPR011009">
    <property type="entry name" value="Kinase-like_dom_sf"/>
</dbReference>
<dbReference type="InterPro" id="IPR051716">
    <property type="entry name" value="Plant_RL_S/T_kinase"/>
</dbReference>
<dbReference type="GO" id="GO:0051707">
    <property type="term" value="P:response to other organism"/>
    <property type="evidence" value="ECO:0007669"/>
    <property type="project" value="UniProtKB-ARBA"/>
</dbReference>
<dbReference type="InterPro" id="IPR055414">
    <property type="entry name" value="LRR_R13L4/SHOC2-like"/>
</dbReference>
<feature type="domain" description="Protein kinase" evidence="22">
    <location>
        <begin position="704"/>
        <end position="968"/>
    </location>
</feature>
<keyword evidence="15" id="KW-0472">Membrane</keyword>
<dbReference type="Gene3D" id="1.10.510.10">
    <property type="entry name" value="Transferase(Phosphotransferase) domain 1"/>
    <property type="match status" value="1"/>
</dbReference>
<evidence type="ECO:0000313" key="24">
    <source>
        <dbReference type="Proteomes" id="UP000236630"/>
    </source>
</evidence>
<dbReference type="EC" id="2.7.11.1" evidence="3"/>
<dbReference type="GO" id="GO:0005524">
    <property type="term" value="F:ATP binding"/>
    <property type="evidence" value="ECO:0007669"/>
    <property type="project" value="UniProtKB-UniRule"/>
</dbReference>
<evidence type="ECO:0000313" key="23">
    <source>
        <dbReference type="EMBL" id="GAY32775.1"/>
    </source>
</evidence>
<evidence type="ECO:0000256" key="2">
    <source>
        <dbReference type="ARBA" id="ARBA00004479"/>
    </source>
</evidence>
<keyword evidence="13 20" id="KW-0067">ATP-binding</keyword>
<keyword evidence="6" id="KW-0433">Leucine-rich repeat</keyword>
<dbReference type="FunFam" id="3.80.10.10:FF:000233">
    <property type="entry name" value="Leucine-rich repeat receptor-like protein kinase TDR"/>
    <property type="match status" value="1"/>
</dbReference>
<keyword evidence="5" id="KW-0597">Phosphoprotein</keyword>
<dbReference type="Proteomes" id="UP000236630">
    <property type="component" value="Unassembled WGS sequence"/>
</dbReference>
<name>A0A2H5MZK0_CITUN</name>
<evidence type="ECO:0000256" key="12">
    <source>
        <dbReference type="ARBA" id="ARBA00022777"/>
    </source>
</evidence>
<gene>
    <name evidence="23" type="ORF">CUMW_274200</name>
</gene>
<dbReference type="SUPFAM" id="SSF56112">
    <property type="entry name" value="Protein kinase-like (PK-like)"/>
    <property type="match status" value="1"/>
</dbReference>
<evidence type="ECO:0000256" key="3">
    <source>
        <dbReference type="ARBA" id="ARBA00012513"/>
    </source>
</evidence>
<evidence type="ECO:0000256" key="9">
    <source>
        <dbReference type="ARBA" id="ARBA00022729"/>
    </source>
</evidence>
<keyword evidence="9 21" id="KW-0732">Signal</keyword>
<evidence type="ECO:0000256" key="15">
    <source>
        <dbReference type="ARBA" id="ARBA00023136"/>
    </source>
</evidence>
<dbReference type="FunFam" id="3.80.10.10:FF:000400">
    <property type="entry name" value="Nuclear pore complex protein NUP107"/>
    <property type="match status" value="1"/>
</dbReference>
<dbReference type="SMART" id="SM00369">
    <property type="entry name" value="LRR_TYP"/>
    <property type="match status" value="9"/>
</dbReference>
<organism evidence="23 24">
    <name type="scientific">Citrus unshiu</name>
    <name type="common">Satsuma mandarin</name>
    <name type="synonym">Citrus nobilis var. unshiu</name>
    <dbReference type="NCBI Taxonomy" id="55188"/>
    <lineage>
        <taxon>Eukaryota</taxon>
        <taxon>Viridiplantae</taxon>
        <taxon>Streptophyta</taxon>
        <taxon>Embryophyta</taxon>
        <taxon>Tracheophyta</taxon>
        <taxon>Spermatophyta</taxon>
        <taxon>Magnoliopsida</taxon>
        <taxon>eudicotyledons</taxon>
        <taxon>Gunneridae</taxon>
        <taxon>Pentapetalae</taxon>
        <taxon>rosids</taxon>
        <taxon>malvids</taxon>
        <taxon>Sapindales</taxon>
        <taxon>Rutaceae</taxon>
        <taxon>Aurantioideae</taxon>
        <taxon>Citrus</taxon>
    </lineage>
</organism>
<dbReference type="GO" id="GO:0004674">
    <property type="term" value="F:protein serine/threonine kinase activity"/>
    <property type="evidence" value="ECO:0007669"/>
    <property type="project" value="UniProtKB-KW"/>
</dbReference>
<dbReference type="PROSITE" id="PS00107">
    <property type="entry name" value="PROTEIN_KINASE_ATP"/>
    <property type="match status" value="1"/>
</dbReference>
<evidence type="ECO:0000256" key="19">
    <source>
        <dbReference type="ARBA" id="ARBA00048679"/>
    </source>
</evidence>
<dbReference type="FunFam" id="1.10.510.10:FF:000445">
    <property type="entry name" value="MDIS1-interacting receptor like kinase 2"/>
    <property type="match status" value="1"/>
</dbReference>
<dbReference type="InterPro" id="IPR032675">
    <property type="entry name" value="LRR_dom_sf"/>
</dbReference>
<keyword evidence="12" id="KW-0418">Kinase</keyword>
<dbReference type="PROSITE" id="PS50011">
    <property type="entry name" value="PROTEIN_KINASE_DOM"/>
    <property type="match status" value="1"/>
</dbReference>
<evidence type="ECO:0000256" key="13">
    <source>
        <dbReference type="ARBA" id="ARBA00022840"/>
    </source>
</evidence>
<dbReference type="SUPFAM" id="SSF52047">
    <property type="entry name" value="RNI-like"/>
    <property type="match status" value="1"/>
</dbReference>
<dbReference type="AlphaFoldDB" id="A0A2H5MZK0"/>
<evidence type="ECO:0000256" key="10">
    <source>
        <dbReference type="ARBA" id="ARBA00022737"/>
    </source>
</evidence>
<keyword evidence="8" id="KW-0812">Transmembrane</keyword>
<comment type="catalytic activity">
    <reaction evidence="19">
        <text>L-seryl-[protein] + ATP = O-phospho-L-seryl-[protein] + ADP + H(+)</text>
        <dbReference type="Rhea" id="RHEA:17989"/>
        <dbReference type="Rhea" id="RHEA-COMP:9863"/>
        <dbReference type="Rhea" id="RHEA-COMP:11604"/>
        <dbReference type="ChEBI" id="CHEBI:15378"/>
        <dbReference type="ChEBI" id="CHEBI:29999"/>
        <dbReference type="ChEBI" id="CHEBI:30616"/>
        <dbReference type="ChEBI" id="CHEBI:83421"/>
        <dbReference type="ChEBI" id="CHEBI:456216"/>
        <dbReference type="EC" id="2.7.11.1"/>
    </reaction>
</comment>
<dbReference type="Gene3D" id="3.30.200.20">
    <property type="entry name" value="Phosphorylase Kinase, domain 1"/>
    <property type="match status" value="1"/>
</dbReference>
<dbReference type="InterPro" id="IPR017441">
    <property type="entry name" value="Protein_kinase_ATP_BS"/>
</dbReference>
<dbReference type="PROSITE" id="PS00109">
    <property type="entry name" value="PROTEIN_KINASE_TYR"/>
    <property type="match status" value="1"/>
</dbReference>
<evidence type="ECO:0000256" key="17">
    <source>
        <dbReference type="ARBA" id="ARBA00023180"/>
    </source>
</evidence>
<protein>
    <recommendedName>
        <fullName evidence="3">non-specific serine/threonine protein kinase</fullName>
        <ecNumber evidence="3">2.7.11.1</ecNumber>
    </recommendedName>
</protein>
<dbReference type="Gene3D" id="3.80.10.10">
    <property type="entry name" value="Ribonuclease Inhibitor"/>
    <property type="match status" value="3"/>
</dbReference>
<keyword evidence="24" id="KW-1185">Reference proteome</keyword>
<dbReference type="Pfam" id="PF00069">
    <property type="entry name" value="Pkinase"/>
    <property type="match status" value="1"/>
</dbReference>
<keyword evidence="11 20" id="KW-0547">Nucleotide-binding</keyword>
<evidence type="ECO:0000256" key="20">
    <source>
        <dbReference type="PROSITE-ProRule" id="PRU10141"/>
    </source>
</evidence>
<evidence type="ECO:0000256" key="6">
    <source>
        <dbReference type="ARBA" id="ARBA00022614"/>
    </source>
</evidence>
<dbReference type="GO" id="GO:0006952">
    <property type="term" value="P:defense response"/>
    <property type="evidence" value="ECO:0007669"/>
    <property type="project" value="UniProtKB-ARBA"/>
</dbReference>
<dbReference type="PANTHER" id="PTHR48053">
    <property type="entry name" value="LEUCINE RICH REPEAT FAMILY PROTEIN, EXPRESSED"/>
    <property type="match status" value="1"/>
</dbReference>
<feature type="chain" id="PRO_5014170363" description="non-specific serine/threonine protein kinase" evidence="21">
    <location>
        <begin position="31"/>
        <end position="968"/>
    </location>
</feature>
<evidence type="ECO:0000256" key="18">
    <source>
        <dbReference type="ARBA" id="ARBA00047899"/>
    </source>
</evidence>
<evidence type="ECO:0000256" key="5">
    <source>
        <dbReference type="ARBA" id="ARBA00022553"/>
    </source>
</evidence>
<dbReference type="PANTHER" id="PTHR48053:SF139">
    <property type="entry name" value="LRR RECEPTOR-LIKE KINASE FAMILY PROTEIN"/>
    <property type="match status" value="1"/>
</dbReference>
<evidence type="ECO:0000256" key="8">
    <source>
        <dbReference type="ARBA" id="ARBA00022692"/>
    </source>
</evidence>
<accession>A0A2H5MZK0</accession>
<dbReference type="FunFam" id="3.80.10.10:FF:000453">
    <property type="entry name" value="Leucine-rich receptor-like protein kinase family protein"/>
    <property type="match status" value="1"/>
</dbReference>
<dbReference type="InterPro" id="IPR013210">
    <property type="entry name" value="LRR_N_plant-typ"/>
</dbReference>
<evidence type="ECO:0000256" key="21">
    <source>
        <dbReference type="SAM" id="SignalP"/>
    </source>
</evidence>
<dbReference type="InterPro" id="IPR003591">
    <property type="entry name" value="Leu-rich_rpt_typical-subtyp"/>
</dbReference>
<evidence type="ECO:0000256" key="16">
    <source>
        <dbReference type="ARBA" id="ARBA00023170"/>
    </source>
</evidence>
<comment type="subcellular location">
    <subcellularLocation>
        <location evidence="1">Cell membrane</location>
    </subcellularLocation>
    <subcellularLocation>
        <location evidence="2">Membrane</location>
        <topology evidence="2">Single-pass type I membrane protein</topology>
    </subcellularLocation>
</comment>
<dbReference type="InterPro" id="IPR008266">
    <property type="entry name" value="Tyr_kinase_AS"/>
</dbReference>
<keyword evidence="14" id="KW-1133">Transmembrane helix</keyword>
<evidence type="ECO:0000256" key="7">
    <source>
        <dbReference type="ARBA" id="ARBA00022679"/>
    </source>
</evidence>
<evidence type="ECO:0000259" key="22">
    <source>
        <dbReference type="PROSITE" id="PS50011"/>
    </source>
</evidence>
<dbReference type="GO" id="GO:0005886">
    <property type="term" value="C:plasma membrane"/>
    <property type="evidence" value="ECO:0007669"/>
    <property type="project" value="UniProtKB-SubCell"/>
</dbReference>